<keyword evidence="1" id="KW-0472">Membrane</keyword>
<dbReference type="AlphaFoldDB" id="A0A7V5VF61"/>
<reference evidence="2" key="1">
    <citation type="journal article" date="2020" name="mSystems">
        <title>Genome- and Community-Level Interaction Insights into Carbon Utilization and Element Cycling Functions of Hydrothermarchaeota in Hydrothermal Sediment.</title>
        <authorList>
            <person name="Zhou Z."/>
            <person name="Liu Y."/>
            <person name="Xu W."/>
            <person name="Pan J."/>
            <person name="Luo Z.H."/>
            <person name="Li M."/>
        </authorList>
    </citation>
    <scope>NUCLEOTIDE SEQUENCE [LARGE SCALE GENOMIC DNA]</scope>
    <source>
        <strain evidence="2">HyVt-460</strain>
    </source>
</reference>
<gene>
    <name evidence="2" type="ORF">ENJ15_03935</name>
</gene>
<protein>
    <submittedName>
        <fullName evidence="2">CcmD family protein</fullName>
    </submittedName>
</protein>
<proteinExistence type="predicted"/>
<evidence type="ECO:0000313" key="2">
    <source>
        <dbReference type="EMBL" id="HHM02139.1"/>
    </source>
</evidence>
<dbReference type="Proteomes" id="UP000885771">
    <property type="component" value="Unassembled WGS sequence"/>
</dbReference>
<sequence length="40" mass="4677">MSDIFVVATINMIVWLGLFGYMLSLNMKLNKLEKKIDEKE</sequence>
<keyword evidence="1" id="KW-0812">Transmembrane</keyword>
<dbReference type="EMBL" id="DRLI01000151">
    <property type="protein sequence ID" value="HHM02139.1"/>
    <property type="molecule type" value="Genomic_DNA"/>
</dbReference>
<name>A0A7V5VF61_CALAY</name>
<dbReference type="NCBIfam" id="TIGR04391">
    <property type="entry name" value="CcmD_alt_fam"/>
    <property type="match status" value="1"/>
</dbReference>
<evidence type="ECO:0000256" key="1">
    <source>
        <dbReference type="SAM" id="Phobius"/>
    </source>
</evidence>
<organism evidence="2">
    <name type="scientific">Caldithrix abyssi</name>
    <dbReference type="NCBI Taxonomy" id="187145"/>
    <lineage>
        <taxon>Bacteria</taxon>
        <taxon>Pseudomonadati</taxon>
        <taxon>Calditrichota</taxon>
        <taxon>Calditrichia</taxon>
        <taxon>Calditrichales</taxon>
        <taxon>Calditrichaceae</taxon>
        <taxon>Caldithrix</taxon>
    </lineage>
</organism>
<comment type="caution">
    <text evidence="2">The sequence shown here is derived from an EMBL/GenBank/DDBJ whole genome shotgun (WGS) entry which is preliminary data.</text>
</comment>
<accession>A0A7V5VF61</accession>
<keyword evidence="1" id="KW-1133">Transmembrane helix</keyword>
<dbReference type="InterPro" id="IPR030888">
    <property type="entry name" value="Put_ccm"/>
</dbReference>
<feature type="transmembrane region" description="Helical" evidence="1">
    <location>
        <begin position="6"/>
        <end position="25"/>
    </location>
</feature>